<accession>A0A0M4P1U6</accession>
<protein>
    <submittedName>
        <fullName evidence="1">Uncharacterized protein</fullName>
    </submittedName>
</protein>
<gene>
    <name evidence="1" type="ORF">G436_4117</name>
</gene>
<organism evidence="1">
    <name type="scientific">Leptospira interrogans serovar Hardjo str. Norma</name>
    <dbReference type="NCBI Taxonomy" id="1279460"/>
    <lineage>
        <taxon>Bacteria</taxon>
        <taxon>Pseudomonadati</taxon>
        <taxon>Spirochaetota</taxon>
        <taxon>Spirochaetia</taxon>
        <taxon>Leptospirales</taxon>
        <taxon>Leptospiraceae</taxon>
        <taxon>Leptospira</taxon>
    </lineage>
</organism>
<dbReference type="AlphaFoldDB" id="A0A0M4P1U6"/>
<sequence length="44" mass="5550">MVFKESILKICWEFKPKNLRSYFNSHFYPFLLRIYPKTSKNFMR</sequence>
<evidence type="ECO:0000313" key="1">
    <source>
        <dbReference type="EMBL" id="ALE41254.1"/>
    </source>
</evidence>
<name>A0A0M4P1U6_LEPIR</name>
<dbReference type="Proteomes" id="UP000056502">
    <property type="component" value="Chromosome I"/>
</dbReference>
<dbReference type="PATRIC" id="fig|1279460.3.peg.4209"/>
<proteinExistence type="predicted"/>
<reference evidence="1 2" key="1">
    <citation type="journal article" date="2015" name="Genome Announc.">
        <title>Whole-Genome Sequence of Leptospira interrogans Serovar Hardjo Subtype Hardjoprajitno Strain Norma, Isolated from Cattle in a Leptospirosis Outbreak in Brazil.</title>
        <authorList>
            <person name="Cosate M.R."/>
            <person name="Soares S.C."/>
            <person name="Mendes T.A."/>
            <person name="Raittz R.T."/>
            <person name="Moreira E.C."/>
            <person name="Leite R."/>
            <person name="Fernandes G.R."/>
            <person name="Haddad J.P."/>
            <person name="Ortega J.M."/>
        </authorList>
    </citation>
    <scope>NUCLEOTIDE SEQUENCE [LARGE SCALE GENOMIC DNA]</scope>
    <source>
        <strain evidence="1 2">Norma</strain>
    </source>
</reference>
<evidence type="ECO:0000313" key="2">
    <source>
        <dbReference type="Proteomes" id="UP000056502"/>
    </source>
</evidence>
<dbReference type="EMBL" id="CP012603">
    <property type="protein sequence ID" value="ALE41254.1"/>
    <property type="molecule type" value="Genomic_DNA"/>
</dbReference>